<protein>
    <submittedName>
        <fullName evidence="2">HD domain-containing protein</fullName>
    </submittedName>
</protein>
<sequence length="181" mass="20020">MDYDEYGKRDTAGERRKIVTNTITSLAAGIADSAHAGQRDKAGQPYIGHVRRVASYIDDPHDTAAVAAALLHDTLEDTPITAADLADRGIPAQVIAAVELLTRRENQSPADYYAQIRQHRIAREVKLADLADNTDPDRLAMLPETRRTRLLHKYANAYRALGANPADGHRRRAAHRRRVPG</sequence>
<dbReference type="Gene3D" id="1.10.3210.10">
    <property type="entry name" value="Hypothetical protein af1432"/>
    <property type="match status" value="1"/>
</dbReference>
<reference evidence="2" key="1">
    <citation type="submission" date="2020-07" db="EMBL/GenBank/DDBJ databases">
        <authorList>
            <person name="Pettersson B.M.F."/>
            <person name="Behra P.R.K."/>
            <person name="Ramesh M."/>
            <person name="Das S."/>
            <person name="Dasgupta S."/>
            <person name="Kirsebom L.A."/>
        </authorList>
    </citation>
    <scope>NUCLEOTIDE SEQUENCE</scope>
    <source>
        <strain evidence="2">DSM 44203</strain>
    </source>
</reference>
<feature type="region of interest" description="Disordered" evidence="1">
    <location>
        <begin position="162"/>
        <end position="181"/>
    </location>
</feature>
<evidence type="ECO:0000313" key="3">
    <source>
        <dbReference type="Proteomes" id="UP001207528"/>
    </source>
</evidence>
<dbReference type="RefSeq" id="WP_084377131.1">
    <property type="nucleotide sequence ID" value="NZ_BCTA01000013.1"/>
</dbReference>
<feature type="compositionally biased region" description="Basic residues" evidence="1">
    <location>
        <begin position="169"/>
        <end position="181"/>
    </location>
</feature>
<dbReference type="AlphaFoldDB" id="A0AAW5SKL1"/>
<evidence type="ECO:0000256" key="1">
    <source>
        <dbReference type="SAM" id="MobiDB-lite"/>
    </source>
</evidence>
<name>A0AAW5SKL1_MYCNV</name>
<accession>A0AAW5SKL1</accession>
<evidence type="ECO:0000313" key="2">
    <source>
        <dbReference type="EMBL" id="MCV7023647.1"/>
    </source>
</evidence>
<reference evidence="2" key="2">
    <citation type="journal article" date="2022" name="BMC Genomics">
        <title>Comparative genome analysis of mycobacteria focusing on tRNA and non-coding RNA.</title>
        <authorList>
            <person name="Behra P.R.K."/>
            <person name="Pettersson B.M.F."/>
            <person name="Ramesh M."/>
            <person name="Das S."/>
            <person name="Dasgupta S."/>
            <person name="Kirsebom L.A."/>
        </authorList>
    </citation>
    <scope>NUCLEOTIDE SEQUENCE</scope>
    <source>
        <strain evidence="2">DSM 44203</strain>
    </source>
</reference>
<organism evidence="2 3">
    <name type="scientific">Mycolicibacterium novocastrense</name>
    <name type="common">Mycobacterium novocastrense</name>
    <dbReference type="NCBI Taxonomy" id="59813"/>
    <lineage>
        <taxon>Bacteria</taxon>
        <taxon>Bacillati</taxon>
        <taxon>Actinomycetota</taxon>
        <taxon>Actinomycetes</taxon>
        <taxon>Mycobacteriales</taxon>
        <taxon>Mycobacteriaceae</taxon>
        <taxon>Mycolicibacterium</taxon>
    </lineage>
</organism>
<dbReference type="SUPFAM" id="SSF109604">
    <property type="entry name" value="HD-domain/PDEase-like"/>
    <property type="match status" value="1"/>
</dbReference>
<dbReference type="Pfam" id="PF13328">
    <property type="entry name" value="HD_4"/>
    <property type="match status" value="1"/>
</dbReference>
<dbReference type="EMBL" id="JACKTI010000029">
    <property type="protein sequence ID" value="MCV7023647.1"/>
    <property type="molecule type" value="Genomic_DNA"/>
</dbReference>
<gene>
    <name evidence="2" type="ORF">H7I77_09840</name>
</gene>
<comment type="caution">
    <text evidence="2">The sequence shown here is derived from an EMBL/GenBank/DDBJ whole genome shotgun (WGS) entry which is preliminary data.</text>
</comment>
<dbReference type="Proteomes" id="UP001207528">
    <property type="component" value="Unassembled WGS sequence"/>
</dbReference>
<proteinExistence type="predicted"/>